<dbReference type="GO" id="GO:0043565">
    <property type="term" value="F:sequence-specific DNA binding"/>
    <property type="evidence" value="ECO:0007669"/>
    <property type="project" value="TreeGrafter"/>
</dbReference>
<keyword evidence="4" id="KW-0804">Transcription</keyword>
<dbReference type="PANTHER" id="PTHR30537:SF5">
    <property type="entry name" value="HTH-TYPE TRANSCRIPTIONAL ACTIVATOR TTDR-RELATED"/>
    <property type="match status" value="1"/>
</dbReference>
<dbReference type="Proteomes" id="UP000664096">
    <property type="component" value="Unassembled WGS sequence"/>
</dbReference>
<dbReference type="InterPro" id="IPR036390">
    <property type="entry name" value="WH_DNA-bd_sf"/>
</dbReference>
<reference evidence="6" key="1">
    <citation type="submission" date="2020-12" db="EMBL/GenBank/DDBJ databases">
        <title>Oil enriched cultivation method for isolating marine PHA-producing bacteria.</title>
        <authorList>
            <person name="Zheng W."/>
            <person name="Yu S."/>
            <person name="Huang Y."/>
        </authorList>
    </citation>
    <scope>NUCLEOTIDE SEQUENCE</scope>
    <source>
        <strain evidence="6">SY-2-12</strain>
    </source>
</reference>
<dbReference type="Gene3D" id="3.40.190.290">
    <property type="match status" value="1"/>
</dbReference>
<evidence type="ECO:0000256" key="2">
    <source>
        <dbReference type="ARBA" id="ARBA00023015"/>
    </source>
</evidence>
<dbReference type="InterPro" id="IPR036388">
    <property type="entry name" value="WH-like_DNA-bd_sf"/>
</dbReference>
<dbReference type="Pfam" id="PF00126">
    <property type="entry name" value="HTH_1"/>
    <property type="match status" value="1"/>
</dbReference>
<dbReference type="GO" id="GO:0003700">
    <property type="term" value="F:DNA-binding transcription factor activity"/>
    <property type="evidence" value="ECO:0007669"/>
    <property type="project" value="InterPro"/>
</dbReference>
<keyword evidence="2" id="KW-0805">Transcription regulation</keyword>
<dbReference type="CDD" id="cd08422">
    <property type="entry name" value="PBP2_CrgA_like"/>
    <property type="match status" value="1"/>
</dbReference>
<dbReference type="GO" id="GO:0006351">
    <property type="term" value="P:DNA-templated transcription"/>
    <property type="evidence" value="ECO:0007669"/>
    <property type="project" value="TreeGrafter"/>
</dbReference>
<evidence type="ECO:0000256" key="1">
    <source>
        <dbReference type="ARBA" id="ARBA00009437"/>
    </source>
</evidence>
<organism evidence="6 7">
    <name type="scientific">Roseibium aggregatum</name>
    <dbReference type="NCBI Taxonomy" id="187304"/>
    <lineage>
        <taxon>Bacteria</taxon>
        <taxon>Pseudomonadati</taxon>
        <taxon>Pseudomonadota</taxon>
        <taxon>Alphaproteobacteria</taxon>
        <taxon>Hyphomicrobiales</taxon>
        <taxon>Stappiaceae</taxon>
        <taxon>Roseibium</taxon>
    </lineage>
</organism>
<protein>
    <submittedName>
        <fullName evidence="6">LysR family transcriptional regulator</fullName>
    </submittedName>
</protein>
<dbReference type="SUPFAM" id="SSF46785">
    <property type="entry name" value="Winged helix' DNA-binding domain"/>
    <property type="match status" value="1"/>
</dbReference>
<accession>A0A939J0J4</accession>
<evidence type="ECO:0000259" key="5">
    <source>
        <dbReference type="PROSITE" id="PS50931"/>
    </source>
</evidence>
<comment type="caution">
    <text evidence="6">The sequence shown here is derived from an EMBL/GenBank/DDBJ whole genome shotgun (WGS) entry which is preliminary data.</text>
</comment>
<evidence type="ECO:0000256" key="4">
    <source>
        <dbReference type="ARBA" id="ARBA00023163"/>
    </source>
</evidence>
<keyword evidence="3" id="KW-0238">DNA-binding</keyword>
<dbReference type="Gene3D" id="1.10.10.10">
    <property type="entry name" value="Winged helix-like DNA-binding domain superfamily/Winged helix DNA-binding domain"/>
    <property type="match status" value="1"/>
</dbReference>
<dbReference type="InterPro" id="IPR005119">
    <property type="entry name" value="LysR_subst-bd"/>
</dbReference>
<dbReference type="InterPro" id="IPR058163">
    <property type="entry name" value="LysR-type_TF_proteobact-type"/>
</dbReference>
<dbReference type="Pfam" id="PF03466">
    <property type="entry name" value="LysR_substrate"/>
    <property type="match status" value="1"/>
</dbReference>
<dbReference type="RefSeq" id="WP_207141006.1">
    <property type="nucleotide sequence ID" value="NZ_JAEKJZ010000002.1"/>
</dbReference>
<evidence type="ECO:0000256" key="3">
    <source>
        <dbReference type="ARBA" id="ARBA00023125"/>
    </source>
</evidence>
<evidence type="ECO:0000313" key="7">
    <source>
        <dbReference type="Proteomes" id="UP000664096"/>
    </source>
</evidence>
<dbReference type="AlphaFoldDB" id="A0A939J0J4"/>
<evidence type="ECO:0000313" key="6">
    <source>
        <dbReference type="EMBL" id="MBN9671156.1"/>
    </source>
</evidence>
<dbReference type="InterPro" id="IPR000847">
    <property type="entry name" value="LysR_HTH_N"/>
</dbReference>
<dbReference type="EMBL" id="JAEKJZ010000002">
    <property type="protein sequence ID" value="MBN9671156.1"/>
    <property type="molecule type" value="Genomic_DNA"/>
</dbReference>
<feature type="domain" description="HTH lysR-type" evidence="5">
    <location>
        <begin position="1"/>
        <end position="57"/>
    </location>
</feature>
<sequence>MLDDISLFVHIAQNRGLSAAAKYLKLPAATVTRRLRKLEEEIGAQLIHRSARKFRLTSEGEAYYETFADLVRQAETELQGLMADLHATRGRLKVAAPTNISVGVLEPMWSAFLKAYPDIHLTLTLSNEPKDLMENQIDLALRIGPQTDLRLYQKRLGSVSTVLVASPEYLASAETLESPQDLRAHKLIWVSALPHWQLAERETEAQETLHLNASIAVDDIGLASQFAADGHGIALLPVTECVKGLANGTLQRVLPRWQGQKRDVFAVWPTGRLLSARAKCLRDFMERYLEARPVFQGGLPGDEI</sequence>
<dbReference type="PROSITE" id="PS50931">
    <property type="entry name" value="HTH_LYSR"/>
    <property type="match status" value="1"/>
</dbReference>
<gene>
    <name evidence="6" type="ORF">JF539_12495</name>
</gene>
<proteinExistence type="inferred from homology"/>
<name>A0A939J0J4_9HYPH</name>
<dbReference type="PANTHER" id="PTHR30537">
    <property type="entry name" value="HTH-TYPE TRANSCRIPTIONAL REGULATOR"/>
    <property type="match status" value="1"/>
</dbReference>
<dbReference type="SUPFAM" id="SSF53850">
    <property type="entry name" value="Periplasmic binding protein-like II"/>
    <property type="match status" value="1"/>
</dbReference>
<comment type="similarity">
    <text evidence="1">Belongs to the LysR transcriptional regulatory family.</text>
</comment>